<dbReference type="AlphaFoldDB" id="A0A5J9SVN0"/>
<feature type="region of interest" description="Disordered" evidence="1">
    <location>
        <begin position="74"/>
        <end position="107"/>
    </location>
</feature>
<organism evidence="2 3">
    <name type="scientific">Eragrostis curvula</name>
    <name type="common">weeping love grass</name>
    <dbReference type="NCBI Taxonomy" id="38414"/>
    <lineage>
        <taxon>Eukaryota</taxon>
        <taxon>Viridiplantae</taxon>
        <taxon>Streptophyta</taxon>
        <taxon>Embryophyta</taxon>
        <taxon>Tracheophyta</taxon>
        <taxon>Spermatophyta</taxon>
        <taxon>Magnoliopsida</taxon>
        <taxon>Liliopsida</taxon>
        <taxon>Poales</taxon>
        <taxon>Poaceae</taxon>
        <taxon>PACMAD clade</taxon>
        <taxon>Chloridoideae</taxon>
        <taxon>Eragrostideae</taxon>
        <taxon>Eragrostidinae</taxon>
        <taxon>Eragrostis</taxon>
    </lineage>
</organism>
<sequence length="107" mass="12532">WDCGSLFSVQRIKKSVLISKLSEFNGSEALIYSNIYCSLVGIKKYEYSPDKHDSENRSPDIRANTLDDEKFYSRDTKDCERSELPGGHRNNKRSRNDYDTRYFMDDT</sequence>
<gene>
    <name evidence="2" type="ORF">EJB05_51458</name>
</gene>
<dbReference type="Gramene" id="TVU03019">
    <property type="protein sequence ID" value="TVU03019"/>
    <property type="gene ID" value="EJB05_51458"/>
</dbReference>
<protein>
    <submittedName>
        <fullName evidence="2">Uncharacterized protein</fullName>
    </submittedName>
</protein>
<feature type="compositionally biased region" description="Basic and acidic residues" evidence="1">
    <location>
        <begin position="74"/>
        <end position="83"/>
    </location>
</feature>
<reference evidence="2 3" key="1">
    <citation type="journal article" date="2019" name="Sci. Rep.">
        <title>A high-quality genome of Eragrostis curvula grass provides insights into Poaceae evolution and supports new strategies to enhance forage quality.</title>
        <authorList>
            <person name="Carballo J."/>
            <person name="Santos B.A.C.M."/>
            <person name="Zappacosta D."/>
            <person name="Garbus I."/>
            <person name="Selva J.P."/>
            <person name="Gallo C.A."/>
            <person name="Diaz A."/>
            <person name="Albertini E."/>
            <person name="Caccamo M."/>
            <person name="Echenique V."/>
        </authorList>
    </citation>
    <scope>NUCLEOTIDE SEQUENCE [LARGE SCALE GENOMIC DNA]</scope>
    <source>
        <strain evidence="3">cv. Victoria</strain>
        <tissue evidence="2">Leaf</tissue>
    </source>
</reference>
<evidence type="ECO:0000256" key="1">
    <source>
        <dbReference type="SAM" id="MobiDB-lite"/>
    </source>
</evidence>
<name>A0A5J9SVN0_9POAL</name>
<keyword evidence="3" id="KW-1185">Reference proteome</keyword>
<dbReference type="Proteomes" id="UP000324897">
    <property type="component" value="Unassembled WGS sequence"/>
</dbReference>
<evidence type="ECO:0000313" key="2">
    <source>
        <dbReference type="EMBL" id="TVU03019.1"/>
    </source>
</evidence>
<dbReference type="EMBL" id="RWGY01000239">
    <property type="protein sequence ID" value="TVU03019.1"/>
    <property type="molecule type" value="Genomic_DNA"/>
</dbReference>
<evidence type="ECO:0000313" key="3">
    <source>
        <dbReference type="Proteomes" id="UP000324897"/>
    </source>
</evidence>
<feature type="compositionally biased region" description="Basic and acidic residues" evidence="1">
    <location>
        <begin position="94"/>
        <end position="107"/>
    </location>
</feature>
<proteinExistence type="predicted"/>
<comment type="caution">
    <text evidence="2">The sequence shown here is derived from an EMBL/GenBank/DDBJ whole genome shotgun (WGS) entry which is preliminary data.</text>
</comment>
<feature type="non-terminal residue" evidence="2">
    <location>
        <position position="1"/>
    </location>
</feature>
<accession>A0A5J9SVN0</accession>